<reference evidence="3 4" key="1">
    <citation type="submission" date="2016-03" db="EMBL/GenBank/DDBJ databases">
        <authorList>
            <person name="Ploux O."/>
        </authorList>
    </citation>
    <scope>NUCLEOTIDE SEQUENCE [LARGE SCALE GENOMIC DNA]</scope>
    <source>
        <strain evidence="3 4">URUG2</strain>
    </source>
</reference>
<gene>
    <name evidence="3" type="ORF">RCC_06774</name>
</gene>
<dbReference type="AlphaFoldDB" id="A0A2D3VDN2"/>
<dbReference type="GeneID" id="35601903"/>
<keyword evidence="2" id="KW-0732">Signal</keyword>
<sequence>MHVSAFLALAVASLSAAQSTTGTLSGCGSQVDLIISTCLSTTQPQLQACTANDWDCLCAASETILTCYNNCPSSPDRFGHEQTKVANCNAASAYGTATKATATASSTGSSSSVAATTTSTASESSTMTDSASASSATASETGAAVANAAVPAGGILAAMFGLAALL</sequence>
<evidence type="ECO:0000256" key="2">
    <source>
        <dbReference type="SAM" id="SignalP"/>
    </source>
</evidence>
<evidence type="ECO:0000256" key="1">
    <source>
        <dbReference type="SAM" id="MobiDB-lite"/>
    </source>
</evidence>
<dbReference type="OrthoDB" id="2507140at2759"/>
<evidence type="ECO:0000313" key="3">
    <source>
        <dbReference type="EMBL" id="CZT20914.1"/>
    </source>
</evidence>
<dbReference type="STRING" id="112498.A0A2D3VDN2"/>
<dbReference type="Proteomes" id="UP000225277">
    <property type="component" value="Unassembled WGS sequence"/>
</dbReference>
<dbReference type="RefSeq" id="XP_023627803.1">
    <property type="nucleotide sequence ID" value="XM_023772035.1"/>
</dbReference>
<feature type="region of interest" description="Disordered" evidence="1">
    <location>
        <begin position="103"/>
        <end position="133"/>
    </location>
</feature>
<dbReference type="EMBL" id="FJUY01000010">
    <property type="protein sequence ID" value="CZT20914.1"/>
    <property type="molecule type" value="Genomic_DNA"/>
</dbReference>
<feature type="chain" id="PRO_5013702928" description="GPI anchored serine-threonine rich protein" evidence="2">
    <location>
        <begin position="18"/>
        <end position="166"/>
    </location>
</feature>
<keyword evidence="4" id="KW-1185">Reference proteome</keyword>
<accession>A0A2D3VDN2</accession>
<name>A0A2D3VDN2_9PEZI</name>
<protein>
    <recommendedName>
        <fullName evidence="5">GPI anchored serine-threonine rich protein</fullName>
    </recommendedName>
</protein>
<proteinExistence type="predicted"/>
<feature type="signal peptide" evidence="2">
    <location>
        <begin position="1"/>
        <end position="17"/>
    </location>
</feature>
<evidence type="ECO:0000313" key="4">
    <source>
        <dbReference type="Proteomes" id="UP000225277"/>
    </source>
</evidence>
<evidence type="ECO:0008006" key="5">
    <source>
        <dbReference type="Google" id="ProtNLM"/>
    </source>
</evidence>
<organism evidence="3 4">
    <name type="scientific">Ramularia collo-cygni</name>
    <dbReference type="NCBI Taxonomy" id="112498"/>
    <lineage>
        <taxon>Eukaryota</taxon>
        <taxon>Fungi</taxon>
        <taxon>Dikarya</taxon>
        <taxon>Ascomycota</taxon>
        <taxon>Pezizomycotina</taxon>
        <taxon>Dothideomycetes</taxon>
        <taxon>Dothideomycetidae</taxon>
        <taxon>Mycosphaerellales</taxon>
        <taxon>Mycosphaerellaceae</taxon>
        <taxon>Ramularia</taxon>
    </lineage>
</organism>